<evidence type="ECO:0000256" key="2">
    <source>
        <dbReference type="PROSITE-ProRule" id="PRU00108"/>
    </source>
</evidence>
<evidence type="ECO:0000259" key="4">
    <source>
        <dbReference type="PROSITE" id="PS50071"/>
    </source>
</evidence>
<dbReference type="AlphaFoldDB" id="A0AAX6DFW7"/>
<dbReference type="PANTHER" id="PTHR35743">
    <property type="entry name" value="NODULIN HOMEOBOX"/>
    <property type="match status" value="1"/>
</dbReference>
<keyword evidence="2" id="KW-0539">Nucleus</keyword>
<feature type="compositionally biased region" description="Basic and acidic residues" evidence="3">
    <location>
        <begin position="724"/>
        <end position="743"/>
    </location>
</feature>
<dbReference type="Pfam" id="PF24679">
    <property type="entry name" value="Nodulin_C"/>
    <property type="match status" value="1"/>
</dbReference>
<keyword evidence="6" id="KW-1185">Reference proteome</keyword>
<gene>
    <name evidence="5" type="ORF">M6B38_247445</name>
</gene>
<feature type="compositionally biased region" description="Basic and acidic residues" evidence="3">
    <location>
        <begin position="618"/>
        <end position="634"/>
    </location>
</feature>
<dbReference type="CDD" id="cd00086">
    <property type="entry name" value="homeodomain"/>
    <property type="match status" value="1"/>
</dbReference>
<feature type="region of interest" description="Disordered" evidence="3">
    <location>
        <begin position="810"/>
        <end position="898"/>
    </location>
</feature>
<dbReference type="InterPro" id="IPR039325">
    <property type="entry name" value="NDX"/>
</dbReference>
<dbReference type="Pfam" id="PF25246">
    <property type="entry name" value="Nodulin_N"/>
    <property type="match status" value="1"/>
</dbReference>
<feature type="DNA-binding region" description="Homeobox" evidence="2">
    <location>
        <begin position="745"/>
        <end position="811"/>
    </location>
</feature>
<dbReference type="EMBL" id="JANAVB010045020">
    <property type="protein sequence ID" value="KAJ6790666.1"/>
    <property type="molecule type" value="Genomic_DNA"/>
</dbReference>
<feature type="compositionally biased region" description="Polar residues" evidence="3">
    <location>
        <begin position="849"/>
        <end position="860"/>
    </location>
</feature>
<dbReference type="PANTHER" id="PTHR35743:SF1">
    <property type="entry name" value="NODULIN HOMEOBOX"/>
    <property type="match status" value="1"/>
</dbReference>
<dbReference type="GO" id="GO:0003697">
    <property type="term" value="F:single-stranded DNA binding"/>
    <property type="evidence" value="ECO:0007669"/>
    <property type="project" value="InterPro"/>
</dbReference>
<proteinExistence type="predicted"/>
<feature type="domain" description="Homeobox" evidence="4">
    <location>
        <begin position="743"/>
        <end position="810"/>
    </location>
</feature>
<dbReference type="GO" id="GO:0005634">
    <property type="term" value="C:nucleus"/>
    <property type="evidence" value="ECO:0007669"/>
    <property type="project" value="UniProtKB-SubCell"/>
</dbReference>
<evidence type="ECO:0000256" key="1">
    <source>
        <dbReference type="ARBA" id="ARBA00004123"/>
    </source>
</evidence>
<feature type="compositionally biased region" description="Polar residues" evidence="3">
    <location>
        <begin position="885"/>
        <end position="897"/>
    </location>
</feature>
<feature type="region of interest" description="Disordered" evidence="3">
    <location>
        <begin position="618"/>
        <end position="657"/>
    </location>
</feature>
<dbReference type="InterPro" id="IPR056560">
    <property type="entry name" value="HTH_NDX"/>
</dbReference>
<evidence type="ECO:0000256" key="3">
    <source>
        <dbReference type="SAM" id="MobiDB-lite"/>
    </source>
</evidence>
<evidence type="ECO:0000313" key="6">
    <source>
        <dbReference type="Proteomes" id="UP001140949"/>
    </source>
</evidence>
<dbReference type="Pfam" id="PF24426">
    <property type="entry name" value="HTH_NDX"/>
    <property type="match status" value="1"/>
</dbReference>
<dbReference type="SMART" id="SM00389">
    <property type="entry name" value="HOX"/>
    <property type="match status" value="1"/>
</dbReference>
<evidence type="ECO:0000313" key="5">
    <source>
        <dbReference type="EMBL" id="KAJ6790666.1"/>
    </source>
</evidence>
<name>A0AAX6DFW7_IRIPA</name>
<dbReference type="InterPro" id="IPR001356">
    <property type="entry name" value="HD"/>
</dbReference>
<feature type="compositionally biased region" description="Polar residues" evidence="3">
    <location>
        <begin position="825"/>
        <end position="837"/>
    </location>
</feature>
<reference evidence="5" key="2">
    <citation type="submission" date="2023-04" db="EMBL/GenBank/DDBJ databases">
        <authorList>
            <person name="Bruccoleri R.E."/>
            <person name="Oakeley E.J."/>
            <person name="Faust A.-M."/>
            <person name="Dessus-Babus S."/>
            <person name="Altorfer M."/>
            <person name="Burckhardt D."/>
            <person name="Oertli M."/>
            <person name="Naumann U."/>
            <person name="Petersen F."/>
            <person name="Wong J."/>
        </authorList>
    </citation>
    <scope>NUCLEOTIDE SEQUENCE</scope>
    <source>
        <strain evidence="5">GSM-AAB239-AS_SAM_17_03QT</strain>
        <tissue evidence="5">Leaf</tissue>
    </source>
</reference>
<reference evidence="5" key="1">
    <citation type="journal article" date="2023" name="GigaByte">
        <title>Genome assembly of the bearded iris, Iris pallida Lam.</title>
        <authorList>
            <person name="Bruccoleri R.E."/>
            <person name="Oakeley E.J."/>
            <person name="Faust A.M.E."/>
            <person name="Altorfer M."/>
            <person name="Dessus-Babus S."/>
            <person name="Burckhardt D."/>
            <person name="Oertli M."/>
            <person name="Naumann U."/>
            <person name="Petersen F."/>
            <person name="Wong J."/>
        </authorList>
    </citation>
    <scope>NUCLEOTIDE SEQUENCE</scope>
    <source>
        <strain evidence="5">GSM-AAB239-AS_SAM_17_03QT</strain>
    </source>
</reference>
<dbReference type="InterPro" id="IPR057287">
    <property type="entry name" value="Ndx_N"/>
</dbReference>
<dbReference type="InterPro" id="IPR056559">
    <property type="entry name" value="NDX_C"/>
</dbReference>
<keyword evidence="2 5" id="KW-0238">DNA-binding</keyword>
<accession>A0AAX6DFW7</accession>
<dbReference type="Proteomes" id="UP001140949">
    <property type="component" value="Unassembled WGS sequence"/>
</dbReference>
<feature type="compositionally biased region" description="Basic and acidic residues" evidence="3">
    <location>
        <begin position="873"/>
        <end position="884"/>
    </location>
</feature>
<comment type="subcellular location">
    <subcellularLocation>
        <location evidence="1 2">Nucleus</location>
    </subcellularLocation>
</comment>
<comment type="caution">
    <text evidence="5">The sequence shown here is derived from an EMBL/GenBank/DDBJ whole genome shotgun (WGS) entry which is preliminary data.</text>
</comment>
<organism evidence="5 6">
    <name type="scientific">Iris pallida</name>
    <name type="common">Sweet iris</name>
    <dbReference type="NCBI Taxonomy" id="29817"/>
    <lineage>
        <taxon>Eukaryota</taxon>
        <taxon>Viridiplantae</taxon>
        <taxon>Streptophyta</taxon>
        <taxon>Embryophyta</taxon>
        <taxon>Tracheophyta</taxon>
        <taxon>Spermatophyta</taxon>
        <taxon>Magnoliopsida</taxon>
        <taxon>Liliopsida</taxon>
        <taxon>Asparagales</taxon>
        <taxon>Iridaceae</taxon>
        <taxon>Iridoideae</taxon>
        <taxon>Irideae</taxon>
        <taxon>Iris</taxon>
    </lineage>
</organism>
<dbReference type="GO" id="GO:0009908">
    <property type="term" value="P:flower development"/>
    <property type="evidence" value="ECO:0007669"/>
    <property type="project" value="InterPro"/>
</dbReference>
<protein>
    <submittedName>
        <fullName evidence="5">Nodulin homeobox isoform X1</fullName>
    </submittedName>
</protein>
<sequence>MDLFSIVEEVSGLASKEISKLLKDSENFTILCTTGKGSLRQVDVERLASSLPLHLIAVLLSPDTEMRLAHLLHGVRLLHTLADTASRHTRLEQILLDDVKFSEQLIDLVFFTLIVLARTEQDYGLGTSLSAMHLALVACTLHLLTGYISSQWQELVHVLLAHPKVDIFIDVAFDAVHADIRLLQSKLSALSNDILSKSSSLPAAERTASYLCQQCEASLQFLLSLCQQKMFRDRLLKNKELCKNGSILSLTRTILKLKVSDSFKDSLGVVASLSRLKAKVLSILLQLCEAESISYLDEVAGSSKSMHLAKAVVLEILDLLKAAFRIDAKQVGYSLEQSNPKGFALLNSLRLADIYSDDSNFRYFFMNNAIQVLIELLAIPHEEFQSSWCSPDLSTSEEDANLEYDPFTAAGVALISASPDYENALSASVPSNETSISCNSNSNGMLSVNYAQQRTSYLVKIIANLHCFVPNICGEEERDLFLNKFHERLRMDTPESFRYSSNSEGQKIAKICENLSSLSDHAASLTPSLLNDEDVNLLRGFTEQIKKLIPPQIGDNINSEPFVKDAEGIRKVEDPSPMHQSPLDWDNFSNPNYNTARKDTQYTCGVATSMLGILEASTQKRDPRFKDDDIKSGGKPESSMCSELDQRTSTSNPADFSNEFEVDENISKKKMFVLTSRMVAEHLRSIEKENRNLETKGLERNSAKGDLDLISDIGEFHRTAEHAKESGFQDYEKAESAQGEEKQPRKRKRNIMSEKQINLIEKVLVDEPEMQRNSALLQTWADKLSAQGSEITPSQLKNWLNNRKAKLARAAREVRAPSEGENTYPDKSSAPSTSQLYDSPDSAGEDPYISSTRTSSSLGTQLVLRSIKPSGGGEEHDVIPRPDSSDLSSQGGVQLSRPSRAVDLKPGQLVTVVDGEGHEVGRGKVFQVEGRWQGKNLEDVGVCIVDITEIKVDSRKEVQYPSEGGGRTFEEAAARNGGITRVAWDAVRICQLPK</sequence>
<dbReference type="PROSITE" id="PS50071">
    <property type="entry name" value="HOMEOBOX_2"/>
    <property type="match status" value="1"/>
</dbReference>
<keyword evidence="2 5" id="KW-0371">Homeobox</keyword>
<feature type="region of interest" description="Disordered" evidence="3">
    <location>
        <begin position="724"/>
        <end position="750"/>
    </location>
</feature>